<dbReference type="OrthoDB" id="6500128at2759"/>
<feature type="transmembrane region" description="Helical" evidence="12">
    <location>
        <begin position="238"/>
        <end position="258"/>
    </location>
</feature>
<evidence type="ECO:0000256" key="5">
    <source>
        <dbReference type="ARBA" id="ARBA00022737"/>
    </source>
</evidence>
<dbReference type="InterPro" id="IPR039421">
    <property type="entry name" value="Type_1_exporter"/>
</dbReference>
<keyword evidence="8 12" id="KW-1133">Transmembrane helix</keyword>
<evidence type="ECO:0000256" key="10">
    <source>
        <dbReference type="ARBA" id="ARBA00023180"/>
    </source>
</evidence>
<evidence type="ECO:0000259" key="14">
    <source>
        <dbReference type="PROSITE" id="PS50929"/>
    </source>
</evidence>
<feature type="transmembrane region" description="Helical" evidence="12">
    <location>
        <begin position="314"/>
        <end position="335"/>
    </location>
</feature>
<evidence type="ECO:0000256" key="8">
    <source>
        <dbReference type="ARBA" id="ARBA00022989"/>
    </source>
</evidence>
<dbReference type="Pfam" id="PF00664">
    <property type="entry name" value="ABC_membrane"/>
    <property type="match status" value="1"/>
</dbReference>
<evidence type="ECO:0000313" key="15">
    <source>
        <dbReference type="EMBL" id="CAD5229829.1"/>
    </source>
</evidence>
<evidence type="ECO:0000259" key="13">
    <source>
        <dbReference type="PROSITE" id="PS50893"/>
    </source>
</evidence>
<evidence type="ECO:0000256" key="3">
    <source>
        <dbReference type="ARBA" id="ARBA00022448"/>
    </source>
</evidence>
<dbReference type="PANTHER" id="PTHR43394">
    <property type="entry name" value="ATP-DEPENDENT PERMEASE MDL1, MITOCHONDRIAL"/>
    <property type="match status" value="1"/>
</dbReference>
<evidence type="ECO:0000256" key="6">
    <source>
        <dbReference type="ARBA" id="ARBA00022741"/>
    </source>
</evidence>
<gene>
    <name evidence="15" type="ORF">BOKJ2_LOCUS13831</name>
</gene>
<dbReference type="PANTHER" id="PTHR43394:SF27">
    <property type="entry name" value="ATP-DEPENDENT TRANSLOCASE ABCB1-LIKE"/>
    <property type="match status" value="1"/>
</dbReference>
<proteinExistence type="inferred from homology"/>
<feature type="compositionally biased region" description="Basic residues" evidence="11">
    <location>
        <begin position="7"/>
        <end position="16"/>
    </location>
</feature>
<dbReference type="PROSITE" id="PS00211">
    <property type="entry name" value="ABC_TRANSPORTER_1"/>
    <property type="match status" value="1"/>
</dbReference>
<dbReference type="PROSITE" id="PS50893">
    <property type="entry name" value="ABC_TRANSPORTER_2"/>
    <property type="match status" value="1"/>
</dbReference>
<evidence type="ECO:0000313" key="16">
    <source>
        <dbReference type="Proteomes" id="UP000614601"/>
    </source>
</evidence>
<keyword evidence="4 12" id="KW-0812">Transmembrane</keyword>
<feature type="transmembrane region" description="Helical" evidence="12">
    <location>
        <begin position="212"/>
        <end position="232"/>
    </location>
</feature>
<dbReference type="SMART" id="SM00382">
    <property type="entry name" value="AAA"/>
    <property type="match status" value="1"/>
</dbReference>
<evidence type="ECO:0000256" key="1">
    <source>
        <dbReference type="ARBA" id="ARBA00004141"/>
    </source>
</evidence>
<keyword evidence="7" id="KW-0067">ATP-binding</keyword>
<organism evidence="15 16">
    <name type="scientific">Bursaphelenchus okinawaensis</name>
    <dbReference type="NCBI Taxonomy" id="465554"/>
    <lineage>
        <taxon>Eukaryota</taxon>
        <taxon>Metazoa</taxon>
        <taxon>Ecdysozoa</taxon>
        <taxon>Nematoda</taxon>
        <taxon>Chromadorea</taxon>
        <taxon>Rhabditida</taxon>
        <taxon>Tylenchina</taxon>
        <taxon>Tylenchomorpha</taxon>
        <taxon>Aphelenchoidea</taxon>
        <taxon>Aphelenchoididae</taxon>
        <taxon>Bursaphelenchus</taxon>
    </lineage>
</organism>
<dbReference type="FunFam" id="3.40.50.300:FF:000240">
    <property type="entry name" value="ABC transporter B family member 20"/>
    <property type="match status" value="1"/>
</dbReference>
<dbReference type="GO" id="GO:0090374">
    <property type="term" value="P:oligopeptide export from mitochondrion"/>
    <property type="evidence" value="ECO:0007669"/>
    <property type="project" value="TreeGrafter"/>
</dbReference>
<dbReference type="InterPro" id="IPR017871">
    <property type="entry name" value="ABC_transporter-like_CS"/>
</dbReference>
<feature type="domain" description="ABC transmembrane type-1" evidence="14">
    <location>
        <begin position="91"/>
        <end position="379"/>
    </location>
</feature>
<feature type="transmembrane region" description="Helical" evidence="12">
    <location>
        <begin position="87"/>
        <end position="109"/>
    </location>
</feature>
<dbReference type="InterPro" id="IPR003593">
    <property type="entry name" value="AAA+_ATPase"/>
</dbReference>
<dbReference type="EMBL" id="CAJFDH010000006">
    <property type="protein sequence ID" value="CAD5229829.1"/>
    <property type="molecule type" value="Genomic_DNA"/>
</dbReference>
<evidence type="ECO:0000256" key="12">
    <source>
        <dbReference type="SAM" id="Phobius"/>
    </source>
</evidence>
<evidence type="ECO:0000256" key="11">
    <source>
        <dbReference type="SAM" id="MobiDB-lite"/>
    </source>
</evidence>
<accession>A0A811LR05</accession>
<keyword evidence="6" id="KW-0547">Nucleotide-binding</keyword>
<dbReference type="InterPro" id="IPR011527">
    <property type="entry name" value="ABC1_TM_dom"/>
</dbReference>
<dbReference type="GO" id="GO:0005524">
    <property type="term" value="F:ATP binding"/>
    <property type="evidence" value="ECO:0007669"/>
    <property type="project" value="UniProtKB-KW"/>
</dbReference>
<feature type="domain" description="ABC transporter" evidence="13">
    <location>
        <begin position="414"/>
        <end position="650"/>
    </location>
</feature>
<evidence type="ECO:0000256" key="4">
    <source>
        <dbReference type="ARBA" id="ARBA00022692"/>
    </source>
</evidence>
<name>A0A811LR05_9BILA</name>
<reference evidence="15" key="1">
    <citation type="submission" date="2020-09" db="EMBL/GenBank/DDBJ databases">
        <authorList>
            <person name="Kikuchi T."/>
        </authorList>
    </citation>
    <scope>NUCLEOTIDE SEQUENCE</scope>
    <source>
        <strain evidence="15">SH1</strain>
    </source>
</reference>
<keyword evidence="10" id="KW-0325">Glycoprotein</keyword>
<dbReference type="GO" id="GO:0016887">
    <property type="term" value="F:ATP hydrolysis activity"/>
    <property type="evidence" value="ECO:0007669"/>
    <property type="project" value="InterPro"/>
</dbReference>
<dbReference type="Proteomes" id="UP000614601">
    <property type="component" value="Unassembled WGS sequence"/>
</dbReference>
<sequence length="707" mass="79343">MPFITLPRRKRRKGSKLSKSTRSSKRSCRSQRSIEKQDVENENYQSRGLDYWFNVILCRGDLVNDKFEAKPVGFMDMFVHCRSDDKFMLGVGIITAVIGGITNPLGLFMVGKLADAMLVFKTTYDAAQLWSTSLFYIELSLATGLLLLLVSYTQCYCFKKVSVNTCAILKGLYIHGILRQDAYFFDKHKFGSLSNQLTNNINMIGDGIGNKFGLLIRGISSFVTIIAISFYFSWKITLTMIGGAPVSCLIISLMARIINKFTLSQSIRLDRSGALLQEAIMNVRTVQSCNGQPQLIQKYRKLLRSARHYAMKGFVAHGLFDGIFFIIVYLFYAIGIYVGGLLYFDQLVTAGDVFVVTSLMMTGTYFLGSMSPHFMAVFKARVAVAVLYKKINRVPQIDSYSTEGATLPHPKGKLEFRNVKFSYPGRNRNTVLKGVSWVVQPGETVAIVGKNGCGKSTSINLLTRIYDCTEGQVLIDDKDIKTLKIHSLRKNIGLVPQEPVLFSGTIADNIQLGNPHISKQRIAWACQMANAHHFIRDMRKGYLTEVGPGGVDLSVGQKQRIVLARAIVNNPKILLMDEATSALDSEAEAHVQKGLKNAAKNRTTIIIAHRMTTLKASKKIIVLDQGRVADVGTHEKLIKKNGLYKEMIESQSFGEDDNGMDDEEEVEAEEEYDQYWTDEIDELFRQTVHTLQAPMFREMVMQSTFIF</sequence>
<keyword evidence="16" id="KW-1185">Reference proteome</keyword>
<dbReference type="GO" id="GO:0015421">
    <property type="term" value="F:ABC-type oligopeptide transporter activity"/>
    <property type="evidence" value="ECO:0007669"/>
    <property type="project" value="TreeGrafter"/>
</dbReference>
<evidence type="ECO:0000256" key="2">
    <source>
        <dbReference type="ARBA" id="ARBA00007577"/>
    </source>
</evidence>
<feature type="transmembrane region" description="Helical" evidence="12">
    <location>
        <begin position="129"/>
        <end position="150"/>
    </location>
</feature>
<dbReference type="InterPro" id="IPR036640">
    <property type="entry name" value="ABC1_TM_sf"/>
</dbReference>
<evidence type="ECO:0000256" key="7">
    <source>
        <dbReference type="ARBA" id="ARBA00022840"/>
    </source>
</evidence>
<dbReference type="SUPFAM" id="SSF90123">
    <property type="entry name" value="ABC transporter transmembrane region"/>
    <property type="match status" value="1"/>
</dbReference>
<feature type="transmembrane region" description="Helical" evidence="12">
    <location>
        <begin position="347"/>
        <end position="367"/>
    </location>
</feature>
<dbReference type="AlphaFoldDB" id="A0A811LR05"/>
<feature type="region of interest" description="Disordered" evidence="11">
    <location>
        <begin position="1"/>
        <end position="36"/>
    </location>
</feature>
<keyword evidence="5" id="KW-0677">Repeat</keyword>
<dbReference type="GO" id="GO:0005743">
    <property type="term" value="C:mitochondrial inner membrane"/>
    <property type="evidence" value="ECO:0007669"/>
    <property type="project" value="TreeGrafter"/>
</dbReference>
<dbReference type="Proteomes" id="UP000783686">
    <property type="component" value="Unassembled WGS sequence"/>
</dbReference>
<comment type="similarity">
    <text evidence="2">Belongs to the ABC transporter superfamily. ABCB family. Multidrug resistance exporter (TC 3.A.1.201) subfamily.</text>
</comment>
<dbReference type="Gene3D" id="3.40.50.300">
    <property type="entry name" value="P-loop containing nucleotide triphosphate hydrolases"/>
    <property type="match status" value="1"/>
</dbReference>
<evidence type="ECO:0000256" key="9">
    <source>
        <dbReference type="ARBA" id="ARBA00023136"/>
    </source>
</evidence>
<comment type="subcellular location">
    <subcellularLocation>
        <location evidence="1">Membrane</location>
        <topology evidence="1">Multi-pass membrane protein</topology>
    </subcellularLocation>
</comment>
<keyword evidence="3" id="KW-0813">Transport</keyword>
<dbReference type="PROSITE" id="PS50929">
    <property type="entry name" value="ABC_TM1F"/>
    <property type="match status" value="1"/>
</dbReference>
<dbReference type="InterPro" id="IPR027417">
    <property type="entry name" value="P-loop_NTPase"/>
</dbReference>
<dbReference type="Gene3D" id="1.20.1560.10">
    <property type="entry name" value="ABC transporter type 1, transmembrane domain"/>
    <property type="match status" value="1"/>
</dbReference>
<dbReference type="EMBL" id="CAJFCW020000006">
    <property type="protein sequence ID" value="CAG9127273.1"/>
    <property type="molecule type" value="Genomic_DNA"/>
</dbReference>
<dbReference type="Pfam" id="PF00005">
    <property type="entry name" value="ABC_tran"/>
    <property type="match status" value="1"/>
</dbReference>
<dbReference type="InterPro" id="IPR003439">
    <property type="entry name" value="ABC_transporter-like_ATP-bd"/>
</dbReference>
<dbReference type="SUPFAM" id="SSF52540">
    <property type="entry name" value="P-loop containing nucleoside triphosphate hydrolases"/>
    <property type="match status" value="1"/>
</dbReference>
<protein>
    <submittedName>
        <fullName evidence="15">Uncharacterized protein</fullName>
    </submittedName>
</protein>
<comment type="caution">
    <text evidence="15">The sequence shown here is derived from an EMBL/GenBank/DDBJ whole genome shotgun (WGS) entry which is preliminary data.</text>
</comment>
<keyword evidence="9 12" id="KW-0472">Membrane</keyword>
<dbReference type="CDD" id="cd18577">
    <property type="entry name" value="ABC_6TM_Pgp_ABCB1_D1_like"/>
    <property type="match status" value="1"/>
</dbReference>